<evidence type="ECO:0000256" key="6">
    <source>
        <dbReference type="ARBA" id="ARBA00022989"/>
    </source>
</evidence>
<feature type="transmembrane region" description="Helical" evidence="8">
    <location>
        <begin position="295"/>
        <end position="313"/>
    </location>
</feature>
<evidence type="ECO:0000256" key="7">
    <source>
        <dbReference type="ARBA" id="ARBA00023136"/>
    </source>
</evidence>
<feature type="domain" description="Glycosyltransferase RgtA/B/C/D-like" evidence="9">
    <location>
        <begin position="41"/>
        <end position="207"/>
    </location>
</feature>
<feature type="transmembrane region" description="Helical" evidence="8">
    <location>
        <begin position="190"/>
        <end position="210"/>
    </location>
</feature>
<feature type="transmembrane region" description="Helical" evidence="8">
    <location>
        <begin position="268"/>
        <end position="289"/>
    </location>
</feature>
<dbReference type="InterPro" id="IPR050297">
    <property type="entry name" value="LipidA_mod_glycosyltrf_83"/>
</dbReference>
<comment type="subcellular location">
    <subcellularLocation>
        <location evidence="1">Cell membrane</location>
        <topology evidence="1">Multi-pass membrane protein</topology>
    </subcellularLocation>
</comment>
<feature type="transmembrane region" description="Helical" evidence="8">
    <location>
        <begin position="320"/>
        <end position="343"/>
    </location>
</feature>
<dbReference type="GO" id="GO:0005886">
    <property type="term" value="C:plasma membrane"/>
    <property type="evidence" value="ECO:0007669"/>
    <property type="project" value="UniProtKB-SubCell"/>
</dbReference>
<feature type="transmembrane region" description="Helical" evidence="8">
    <location>
        <begin position="230"/>
        <end position="256"/>
    </location>
</feature>
<evidence type="ECO:0000259" key="9">
    <source>
        <dbReference type="Pfam" id="PF13231"/>
    </source>
</evidence>
<dbReference type="InterPro" id="IPR038731">
    <property type="entry name" value="RgtA/B/C-like"/>
</dbReference>
<dbReference type="PANTHER" id="PTHR33908:SF11">
    <property type="entry name" value="MEMBRANE PROTEIN"/>
    <property type="match status" value="1"/>
</dbReference>
<dbReference type="EMBL" id="CP130144">
    <property type="protein sequence ID" value="WNZ43737.1"/>
    <property type="molecule type" value="Genomic_DNA"/>
</dbReference>
<feature type="transmembrane region" description="Helical" evidence="8">
    <location>
        <begin position="92"/>
        <end position="109"/>
    </location>
</feature>
<gene>
    <name evidence="10" type="ORF">Q2T42_18005</name>
</gene>
<dbReference type="PANTHER" id="PTHR33908">
    <property type="entry name" value="MANNOSYLTRANSFERASE YKCB-RELATED"/>
    <property type="match status" value="1"/>
</dbReference>
<proteinExistence type="predicted"/>
<evidence type="ECO:0000256" key="4">
    <source>
        <dbReference type="ARBA" id="ARBA00022679"/>
    </source>
</evidence>
<dbReference type="Pfam" id="PF13231">
    <property type="entry name" value="PMT_2"/>
    <property type="match status" value="1"/>
</dbReference>
<keyword evidence="2" id="KW-1003">Cell membrane</keyword>
<keyword evidence="7 8" id="KW-0472">Membrane</keyword>
<name>A0AA96WPV6_LEPBY</name>
<evidence type="ECO:0000256" key="8">
    <source>
        <dbReference type="SAM" id="Phobius"/>
    </source>
</evidence>
<organism evidence="10">
    <name type="scientific">Leptolyngbya boryana CZ1</name>
    <dbReference type="NCBI Taxonomy" id="3060204"/>
    <lineage>
        <taxon>Bacteria</taxon>
        <taxon>Bacillati</taxon>
        <taxon>Cyanobacteriota</taxon>
        <taxon>Cyanophyceae</taxon>
        <taxon>Leptolyngbyales</taxon>
        <taxon>Leptolyngbyaceae</taxon>
        <taxon>Leptolyngbya group</taxon>
        <taxon>Leptolyngbya</taxon>
    </lineage>
</organism>
<keyword evidence="4" id="KW-0808">Transferase</keyword>
<keyword evidence="3" id="KW-0328">Glycosyltransferase</keyword>
<evidence type="ECO:0000256" key="5">
    <source>
        <dbReference type="ARBA" id="ARBA00022692"/>
    </source>
</evidence>
<reference evidence="10" key="2">
    <citation type="submission" date="2023-07" db="EMBL/GenBank/DDBJ databases">
        <authorList>
            <person name="Bai X.-H."/>
            <person name="Wang H.-H."/>
            <person name="Wang J."/>
            <person name="Ma M.-Y."/>
            <person name="Hu H.-H."/>
            <person name="Song Z.-L."/>
            <person name="Ma H.-G."/>
            <person name="Fan Y."/>
            <person name="Du C.-Y."/>
            <person name="Xu J.-C."/>
        </authorList>
    </citation>
    <scope>NUCLEOTIDE SEQUENCE</scope>
    <source>
        <strain evidence="10">CZ1</strain>
    </source>
</reference>
<protein>
    <submittedName>
        <fullName evidence="10">Glycosyltransferase family 39 protein</fullName>
    </submittedName>
</protein>
<sequence>MIFFFCAFLLLRIIFWWFAFPNSDEAYYWLWGQHLDWSYYDHPPLEAWIQGLFTSLFGRSAFVLRLPNLFSNVAFFYTYYRIVIYLHKNLGFWKVMLLVVSSPLYFIFLGFAWHDHLLITASLISAYLLIRFLDTYLTDGRGETWRLYASAIALSFAFLSKYNAIFVAIGFFAALITDARLRPLFRDRRLYVAIAIASTALIPIVIWNVSNDFLSFRYYVDRSVRPVDPGIKIGPFLGFTSVSLFVVPPFSWIGFYQLLKTRLPIQSIYPTVAFWVFVPSTIGLTIISLVSAALYYWNITAYLLLFPLLPFVFRNFKAQAIYGLIISAVLVFHYTVFPLTALIDQQSDPDSRMLFGWKEVAAIVESEARTLNAPLLVTSDYRSASALAYQMNNRDVIAISDRIDQFDFWHRNLPSGKDAVIVSDDWYPAELMVLSKFDRTSEPITISVKRFGVWIKNYYVRKGYGLKS</sequence>
<keyword evidence="5 8" id="KW-0812">Transmembrane</keyword>
<evidence type="ECO:0000256" key="1">
    <source>
        <dbReference type="ARBA" id="ARBA00004651"/>
    </source>
</evidence>
<reference evidence="10" key="1">
    <citation type="journal article" date="2023" name="Plants (Basel)">
        <title>Genomic Analysis of Leptolyngbya boryana CZ1 Reveals Efficient Carbon Fixation Modules.</title>
        <authorList>
            <person name="Bai X."/>
            <person name="Wang H."/>
            <person name="Cheng W."/>
            <person name="Wang J."/>
            <person name="Ma M."/>
            <person name="Hu H."/>
            <person name="Song Z."/>
            <person name="Ma H."/>
            <person name="Fan Y."/>
            <person name="Du C."/>
            <person name="Xu J."/>
        </authorList>
    </citation>
    <scope>NUCLEOTIDE SEQUENCE</scope>
    <source>
        <strain evidence="10">CZ1</strain>
    </source>
</reference>
<evidence type="ECO:0000313" key="10">
    <source>
        <dbReference type="EMBL" id="WNZ43737.1"/>
    </source>
</evidence>
<dbReference type="AlphaFoldDB" id="A0AA96WPV6"/>
<feature type="transmembrane region" description="Helical" evidence="8">
    <location>
        <begin position="69"/>
        <end position="86"/>
    </location>
</feature>
<feature type="transmembrane region" description="Helical" evidence="8">
    <location>
        <begin position="145"/>
        <end position="178"/>
    </location>
</feature>
<dbReference type="GO" id="GO:0016763">
    <property type="term" value="F:pentosyltransferase activity"/>
    <property type="evidence" value="ECO:0007669"/>
    <property type="project" value="TreeGrafter"/>
</dbReference>
<evidence type="ECO:0000256" key="2">
    <source>
        <dbReference type="ARBA" id="ARBA00022475"/>
    </source>
</evidence>
<dbReference type="GO" id="GO:0009103">
    <property type="term" value="P:lipopolysaccharide biosynthetic process"/>
    <property type="evidence" value="ECO:0007669"/>
    <property type="project" value="UniProtKB-ARBA"/>
</dbReference>
<evidence type="ECO:0000256" key="3">
    <source>
        <dbReference type="ARBA" id="ARBA00022676"/>
    </source>
</evidence>
<keyword evidence="6 8" id="KW-1133">Transmembrane helix</keyword>
<dbReference type="RefSeq" id="WP_316425913.1">
    <property type="nucleotide sequence ID" value="NZ_CP130144.1"/>
</dbReference>
<accession>A0AA96WPV6</accession>